<dbReference type="Gene3D" id="3.10.180.10">
    <property type="entry name" value="2,3-Dihydroxybiphenyl 1,2-Dioxygenase, domain 1"/>
    <property type="match status" value="1"/>
</dbReference>
<dbReference type="EMBL" id="JAVAMP010000002">
    <property type="protein sequence ID" value="MDP5273857.1"/>
    <property type="molecule type" value="Genomic_DNA"/>
</dbReference>
<dbReference type="Proteomes" id="UP001231941">
    <property type="component" value="Unassembled WGS sequence"/>
</dbReference>
<accession>A0ABT9IXL4</accession>
<gene>
    <name evidence="1" type="ORF">Q5Y73_07055</name>
</gene>
<reference evidence="1 2" key="1">
    <citation type="submission" date="2023-08" db="EMBL/GenBank/DDBJ databases">
        <authorList>
            <person name="Park J.-S."/>
        </authorList>
    </citation>
    <scope>NUCLEOTIDE SEQUENCE [LARGE SCALE GENOMIC DNA]</scope>
    <source>
        <strain evidence="1 2">2205SS18-9</strain>
    </source>
</reference>
<dbReference type="InterPro" id="IPR029068">
    <property type="entry name" value="Glyas_Bleomycin-R_OHBP_Dase"/>
</dbReference>
<dbReference type="CDD" id="cd06587">
    <property type="entry name" value="VOC"/>
    <property type="match status" value="1"/>
</dbReference>
<comment type="caution">
    <text evidence="1">The sequence shown here is derived from an EMBL/GenBank/DDBJ whole genome shotgun (WGS) entry which is preliminary data.</text>
</comment>
<organism evidence="1 2">
    <name type="scientific">Chengkuizengella axinellae</name>
    <dbReference type="NCBI Taxonomy" id="3064388"/>
    <lineage>
        <taxon>Bacteria</taxon>
        <taxon>Bacillati</taxon>
        <taxon>Bacillota</taxon>
        <taxon>Bacilli</taxon>
        <taxon>Bacillales</taxon>
        <taxon>Paenibacillaceae</taxon>
        <taxon>Chengkuizengella</taxon>
    </lineage>
</organism>
<proteinExistence type="predicted"/>
<sequence length="45" mass="5460">MIQNIYETHLEVKDLDKSIVFFEKIGLKLAHKISSRKVAFFFYRR</sequence>
<keyword evidence="2" id="KW-1185">Reference proteome</keyword>
<dbReference type="RefSeq" id="WP_305991155.1">
    <property type="nucleotide sequence ID" value="NZ_JAVAMP010000002.1"/>
</dbReference>
<evidence type="ECO:0000313" key="2">
    <source>
        <dbReference type="Proteomes" id="UP001231941"/>
    </source>
</evidence>
<protein>
    <submittedName>
        <fullName evidence="1">VOC family protein</fullName>
    </submittedName>
</protein>
<evidence type="ECO:0000313" key="1">
    <source>
        <dbReference type="EMBL" id="MDP5273857.1"/>
    </source>
</evidence>
<name>A0ABT9IXL4_9BACL</name>